<evidence type="ECO:0000256" key="4">
    <source>
        <dbReference type="ARBA" id="ARBA00023239"/>
    </source>
</evidence>
<evidence type="ECO:0000313" key="6">
    <source>
        <dbReference type="EMBL" id="AKT39269.1"/>
    </source>
</evidence>
<dbReference type="InterPro" id="IPR036052">
    <property type="entry name" value="TrpB-like_PALP_sf"/>
</dbReference>
<dbReference type="PATRIC" id="fig|52.7.peg.3763"/>
<dbReference type="Proteomes" id="UP000067626">
    <property type="component" value="Chromosome"/>
</dbReference>
<dbReference type="GO" id="GO:0003941">
    <property type="term" value="F:L-serine ammonia-lyase activity"/>
    <property type="evidence" value="ECO:0007669"/>
    <property type="project" value="TreeGrafter"/>
</dbReference>
<proteinExistence type="inferred from homology"/>
<gene>
    <name evidence="6" type="ORF">CMC5_034170</name>
</gene>
<evidence type="ECO:0000313" key="7">
    <source>
        <dbReference type="Proteomes" id="UP000067626"/>
    </source>
</evidence>
<dbReference type="GO" id="GO:0030170">
    <property type="term" value="F:pyridoxal phosphate binding"/>
    <property type="evidence" value="ECO:0007669"/>
    <property type="project" value="TreeGrafter"/>
</dbReference>
<dbReference type="FunFam" id="3.40.50.1100:FF:000005">
    <property type="entry name" value="Threonine dehydratase catabolic"/>
    <property type="match status" value="1"/>
</dbReference>
<dbReference type="GO" id="GO:0070179">
    <property type="term" value="P:D-serine biosynthetic process"/>
    <property type="evidence" value="ECO:0007669"/>
    <property type="project" value="TreeGrafter"/>
</dbReference>
<dbReference type="FunFam" id="3.40.50.1100:FF:000007">
    <property type="entry name" value="L-threonine dehydratase catabolic TdcB"/>
    <property type="match status" value="1"/>
</dbReference>
<dbReference type="AlphaFoldDB" id="A0A0K1EEI8"/>
<dbReference type="SUPFAM" id="SSF53686">
    <property type="entry name" value="Tryptophan synthase beta subunit-like PLP-dependent enzymes"/>
    <property type="match status" value="1"/>
</dbReference>
<dbReference type="Pfam" id="PF00291">
    <property type="entry name" value="PALP"/>
    <property type="match status" value="1"/>
</dbReference>
<dbReference type="PANTHER" id="PTHR43050:SF1">
    <property type="entry name" value="SERINE RACEMASE"/>
    <property type="match status" value="1"/>
</dbReference>
<keyword evidence="4" id="KW-0456">Lyase</keyword>
<keyword evidence="3" id="KW-0663">Pyridoxal phosphate</keyword>
<organism evidence="6 7">
    <name type="scientific">Chondromyces crocatus</name>
    <dbReference type="NCBI Taxonomy" id="52"/>
    <lineage>
        <taxon>Bacteria</taxon>
        <taxon>Pseudomonadati</taxon>
        <taxon>Myxococcota</taxon>
        <taxon>Polyangia</taxon>
        <taxon>Polyangiales</taxon>
        <taxon>Polyangiaceae</taxon>
        <taxon>Chondromyces</taxon>
    </lineage>
</organism>
<evidence type="ECO:0000259" key="5">
    <source>
        <dbReference type="Pfam" id="PF00291"/>
    </source>
</evidence>
<sequence length="330" mass="34581">MSNDPLSVDVTYDDIASAARLLDGIAHRTPVATSRTLNALLGATCFLKCENLQRMGAFKFRGAYNAVSRLGEAERRRGVIAYSSGNHAQAVALAGRLLGVPATIVMPEDAPAVKRRATEGYGARVVIYDPRKERREDVAQRIAGEGGAILIPPFDHPHVIAGQGTAAKELFEEVGPLELLLVPCGGGGLLSGSALAARALSPGCQVVGVEPEAGDDATRSFKSGVLCSVHNPDTLADGARTPSLGKLTFPLVRQFVDDMVTVPDEALLGALRFVWERLKLVVEPTAVLGLAAALQGRVDVAGRRVGVILSGGNVDVLAVAERLRGIPVTG</sequence>
<evidence type="ECO:0000256" key="3">
    <source>
        <dbReference type="ARBA" id="ARBA00022898"/>
    </source>
</evidence>
<dbReference type="STRING" id="52.CMC5_034170"/>
<dbReference type="OrthoDB" id="9811476at2"/>
<feature type="domain" description="Tryptophan synthase beta chain-like PALP" evidence="5">
    <location>
        <begin position="27"/>
        <end position="311"/>
    </location>
</feature>
<evidence type="ECO:0000256" key="1">
    <source>
        <dbReference type="ARBA" id="ARBA00001933"/>
    </source>
</evidence>
<dbReference type="GO" id="GO:0030378">
    <property type="term" value="F:serine racemase activity"/>
    <property type="evidence" value="ECO:0007669"/>
    <property type="project" value="TreeGrafter"/>
</dbReference>
<reference evidence="6 7" key="1">
    <citation type="submission" date="2015-07" db="EMBL/GenBank/DDBJ databases">
        <title>Genome analysis of myxobacterium Chondromyces crocatus Cm c5 reveals a high potential for natural compound synthesis and the genetic basis for the loss of fruiting body formation.</title>
        <authorList>
            <person name="Zaburannyi N."/>
            <person name="Bunk B."/>
            <person name="Maier J."/>
            <person name="Overmann J."/>
            <person name="Mueller R."/>
        </authorList>
    </citation>
    <scope>NUCLEOTIDE SEQUENCE [LARGE SCALE GENOMIC DNA]</scope>
    <source>
        <strain evidence="6 7">Cm c5</strain>
    </source>
</reference>
<protein>
    <submittedName>
        <fullName evidence="6">Serine/threonine dehydratase</fullName>
    </submittedName>
</protein>
<dbReference type="RefSeq" id="WP_050431389.1">
    <property type="nucleotide sequence ID" value="NZ_CP012159.1"/>
</dbReference>
<dbReference type="PANTHER" id="PTHR43050">
    <property type="entry name" value="SERINE / THREONINE RACEMASE FAMILY MEMBER"/>
    <property type="match status" value="1"/>
</dbReference>
<comment type="similarity">
    <text evidence="2">Belongs to the serine/threonine dehydratase family.</text>
</comment>
<dbReference type="GO" id="GO:0000287">
    <property type="term" value="F:magnesium ion binding"/>
    <property type="evidence" value="ECO:0007669"/>
    <property type="project" value="TreeGrafter"/>
</dbReference>
<dbReference type="EMBL" id="CP012159">
    <property type="protein sequence ID" value="AKT39269.1"/>
    <property type="molecule type" value="Genomic_DNA"/>
</dbReference>
<evidence type="ECO:0000256" key="2">
    <source>
        <dbReference type="ARBA" id="ARBA00010869"/>
    </source>
</evidence>
<dbReference type="Gene3D" id="3.40.50.1100">
    <property type="match status" value="2"/>
</dbReference>
<comment type="cofactor">
    <cofactor evidence="1">
        <name>pyridoxal 5'-phosphate</name>
        <dbReference type="ChEBI" id="CHEBI:597326"/>
    </cofactor>
</comment>
<accession>A0A0K1EEI8</accession>
<keyword evidence="7" id="KW-1185">Reference proteome</keyword>
<name>A0A0K1EEI8_CHOCO</name>
<dbReference type="CDD" id="cd01562">
    <property type="entry name" value="Thr-dehyd"/>
    <property type="match status" value="1"/>
</dbReference>
<dbReference type="NCBIfam" id="NF005454">
    <property type="entry name" value="PRK07048.1"/>
    <property type="match status" value="1"/>
</dbReference>
<dbReference type="GO" id="GO:0005524">
    <property type="term" value="F:ATP binding"/>
    <property type="evidence" value="ECO:0007669"/>
    <property type="project" value="TreeGrafter"/>
</dbReference>
<dbReference type="GO" id="GO:0018114">
    <property type="term" value="F:threonine racemase activity"/>
    <property type="evidence" value="ECO:0007669"/>
    <property type="project" value="TreeGrafter"/>
</dbReference>
<dbReference type="KEGG" id="ccro:CMC5_034170"/>
<dbReference type="InterPro" id="IPR001926">
    <property type="entry name" value="TrpB-like_PALP"/>
</dbReference>